<keyword evidence="1" id="KW-0732">Signal</keyword>
<dbReference type="Proteomes" id="UP001571581">
    <property type="component" value="Unassembled WGS sequence"/>
</dbReference>
<keyword evidence="3" id="KW-1185">Reference proteome</keyword>
<sequence>MKKIILMLMLVLASFAFATITEQDTDNFFSPKTQVYISNQKDWFFGQYPDDFEGENTKWEKHNYFIYVLPVGKKYKIAYTPFEEVTSYDKEGYPTLTYTTTTGYVVKSRKNEKIPAASSYNYNIMFIGMRTGTEIKNGKKYERDNYQILSESELNALLKSKNAKRLDPATEKNTKAWLDWILHNTN</sequence>
<organism evidence="2 3">
    <name type="scientific">Leptotrichia hongkongensis</name>
    <dbReference type="NCBI Taxonomy" id="554406"/>
    <lineage>
        <taxon>Bacteria</taxon>
        <taxon>Fusobacteriati</taxon>
        <taxon>Fusobacteriota</taxon>
        <taxon>Fusobacteriia</taxon>
        <taxon>Fusobacteriales</taxon>
        <taxon>Leptotrichiaceae</taxon>
        <taxon>Leptotrichia</taxon>
    </lineage>
</organism>
<dbReference type="EMBL" id="JBGORW010000010">
    <property type="protein sequence ID" value="MFA3800212.1"/>
    <property type="molecule type" value="Genomic_DNA"/>
</dbReference>
<feature type="signal peptide" evidence="1">
    <location>
        <begin position="1"/>
        <end position="18"/>
    </location>
</feature>
<protein>
    <submittedName>
        <fullName evidence="2">Uncharacterized protein</fullName>
    </submittedName>
</protein>
<feature type="chain" id="PRO_5045965280" evidence="1">
    <location>
        <begin position="19"/>
        <end position="186"/>
    </location>
</feature>
<name>A0ABV4S8J8_9FUSO</name>
<comment type="caution">
    <text evidence="2">The sequence shown here is derived from an EMBL/GenBank/DDBJ whole genome shotgun (WGS) entry which is preliminary data.</text>
</comment>
<evidence type="ECO:0000256" key="1">
    <source>
        <dbReference type="SAM" id="SignalP"/>
    </source>
</evidence>
<proteinExistence type="predicted"/>
<dbReference type="RefSeq" id="WP_372583363.1">
    <property type="nucleotide sequence ID" value="NZ_JBGORW010000010.1"/>
</dbReference>
<reference evidence="2 3" key="1">
    <citation type="submission" date="2024-07" db="EMBL/GenBank/DDBJ databases">
        <authorList>
            <person name="Li X.-J."/>
            <person name="Wang X."/>
        </authorList>
    </citation>
    <scope>NUCLEOTIDE SEQUENCE [LARGE SCALE GENOMIC DNA]</scope>
    <source>
        <strain evidence="2 3">DSM 23441</strain>
    </source>
</reference>
<accession>A0ABV4S8J8</accession>
<evidence type="ECO:0000313" key="3">
    <source>
        <dbReference type="Proteomes" id="UP001571581"/>
    </source>
</evidence>
<evidence type="ECO:0000313" key="2">
    <source>
        <dbReference type="EMBL" id="MFA3800212.1"/>
    </source>
</evidence>
<gene>
    <name evidence="2" type="ORF">ACEG17_08425</name>
</gene>